<reference evidence="2 3" key="1">
    <citation type="submission" date="2020-08" db="EMBL/GenBank/DDBJ databases">
        <title>Sequencing the genomes of 1000 actinobacteria strains.</title>
        <authorList>
            <person name="Klenk H.-P."/>
        </authorList>
    </citation>
    <scope>NUCLEOTIDE SEQUENCE [LARGE SCALE GENOMIC DNA]</scope>
    <source>
        <strain evidence="2 3">DSM 43768</strain>
    </source>
</reference>
<dbReference type="AlphaFoldDB" id="A0A7X0NQW4"/>
<feature type="compositionally biased region" description="Basic and acidic residues" evidence="1">
    <location>
        <begin position="1"/>
        <end position="13"/>
    </location>
</feature>
<keyword evidence="3" id="KW-1185">Reference proteome</keyword>
<dbReference type="Proteomes" id="UP000565579">
    <property type="component" value="Unassembled WGS sequence"/>
</dbReference>
<feature type="compositionally biased region" description="Basic and acidic residues" evidence="1">
    <location>
        <begin position="63"/>
        <end position="75"/>
    </location>
</feature>
<evidence type="ECO:0000313" key="2">
    <source>
        <dbReference type="EMBL" id="MBB6547977.1"/>
    </source>
</evidence>
<dbReference type="EMBL" id="JACHMI010000001">
    <property type="protein sequence ID" value="MBB6547977.1"/>
    <property type="molecule type" value="Genomic_DNA"/>
</dbReference>
<evidence type="ECO:0000313" key="3">
    <source>
        <dbReference type="Proteomes" id="UP000565579"/>
    </source>
</evidence>
<feature type="region of interest" description="Disordered" evidence="1">
    <location>
        <begin position="1"/>
        <end position="90"/>
    </location>
</feature>
<sequence length="166" mass="17957">MTDRHDHHPRDSPLTESESADVGADARADVRAGTDVTLGAGARADVRADTGTDASTDTGTDDQDARECNHHDPIETPHAFPHPKPPQNGHARIDWAPSVGRCASARVRDLTCECLPTSYELCAAAGLLHIRRTQRTPQGVRISESPWLRTAQGLALWTALLEGRAR</sequence>
<comment type="caution">
    <text evidence="2">The sequence shown here is derived from an EMBL/GenBank/DDBJ whole genome shotgun (WGS) entry which is preliminary data.</text>
</comment>
<name>A0A7X0NQW4_9ACTN</name>
<accession>A0A7X0NQW4</accession>
<protein>
    <submittedName>
        <fullName evidence="2">Uncharacterized protein</fullName>
    </submittedName>
</protein>
<gene>
    <name evidence="2" type="ORF">HD593_002772</name>
</gene>
<proteinExistence type="predicted"/>
<evidence type="ECO:0000256" key="1">
    <source>
        <dbReference type="SAM" id="MobiDB-lite"/>
    </source>
</evidence>
<organism evidence="2 3">
    <name type="scientific">Nonomuraea rubra</name>
    <dbReference type="NCBI Taxonomy" id="46180"/>
    <lineage>
        <taxon>Bacteria</taxon>
        <taxon>Bacillati</taxon>
        <taxon>Actinomycetota</taxon>
        <taxon>Actinomycetes</taxon>
        <taxon>Streptosporangiales</taxon>
        <taxon>Streptosporangiaceae</taxon>
        <taxon>Nonomuraea</taxon>
    </lineage>
</organism>